<reference evidence="3 4" key="1">
    <citation type="submission" date="2020-05" db="EMBL/GenBank/DDBJ databases">
        <title>Genome Sequencing of Type Strains.</title>
        <authorList>
            <person name="Lemaire J.F."/>
            <person name="Inderbitzin P."/>
            <person name="Gregorio O.A."/>
            <person name="Collins S.B."/>
            <person name="Wespe N."/>
            <person name="Knight-Connoni V."/>
        </authorList>
    </citation>
    <scope>NUCLEOTIDE SEQUENCE [LARGE SCALE GENOMIC DNA]</scope>
    <source>
        <strain evidence="3 4">DSM 20512</strain>
    </source>
</reference>
<dbReference type="RefSeq" id="WP_175326226.1">
    <property type="nucleotide sequence ID" value="NZ_BAAAWP010000001.1"/>
</dbReference>
<comment type="caution">
    <text evidence="3">The sequence shown here is derived from an EMBL/GenBank/DDBJ whole genome shotgun (WGS) entry which is preliminary data.</text>
</comment>
<feature type="compositionally biased region" description="Low complexity" evidence="1">
    <location>
        <begin position="206"/>
        <end position="217"/>
    </location>
</feature>
<organism evidence="3 4">
    <name type="scientific">Curtobacterium citreum</name>
    <dbReference type="NCBI Taxonomy" id="2036"/>
    <lineage>
        <taxon>Bacteria</taxon>
        <taxon>Bacillati</taxon>
        <taxon>Actinomycetota</taxon>
        <taxon>Actinomycetes</taxon>
        <taxon>Micrococcales</taxon>
        <taxon>Microbacteriaceae</taxon>
        <taxon>Curtobacterium</taxon>
    </lineage>
</organism>
<feature type="region of interest" description="Disordered" evidence="1">
    <location>
        <begin position="206"/>
        <end position="241"/>
    </location>
</feature>
<dbReference type="Pfam" id="PF25967">
    <property type="entry name" value="RND-MFP_C"/>
    <property type="match status" value="1"/>
</dbReference>
<evidence type="ECO:0000313" key="4">
    <source>
        <dbReference type="Proteomes" id="UP000539146"/>
    </source>
</evidence>
<dbReference type="SUPFAM" id="SSF51230">
    <property type="entry name" value="Single hybrid motif"/>
    <property type="match status" value="1"/>
</dbReference>
<sequence>MTVLRRWVWPGLKFLVFAVIAVSLVRLAFFAAQPEGQETTPTAQLEDPTVTVTTGDVVNDVEATGTIESVAATPVRATAEGTINKVFVGNGTAVEQGAPIVDVRVETPSTGTTEDGQPLPAKVTFATVVAPAAGVVSGLDLVAKQPVAIGDVVARVAPEAYRATATLGAAQLYRLTSRPSEATVTITDGPAPFTCTNLSLTSAGADGSGAGSSAAGSSGTGSDGSDGTGSDGAGGGTGGTQLRCDVPGGVTVFPGLEVTLAVSAGSAQGVLTLPTTAVEGTAQKGVVTVVDSDGGRSEKTVELGLNDGETVEVKAGLAEGDTVLQFVPGKQEQSDEGTDEGGVFVG</sequence>
<feature type="domain" description="Multidrug resistance protein MdtA-like C-terminal permuted SH3" evidence="2">
    <location>
        <begin position="270"/>
        <end position="323"/>
    </location>
</feature>
<dbReference type="Proteomes" id="UP000539146">
    <property type="component" value="Unassembled WGS sequence"/>
</dbReference>
<dbReference type="InterPro" id="IPR011053">
    <property type="entry name" value="Single_hybrid_motif"/>
</dbReference>
<dbReference type="PANTHER" id="PTHR30469">
    <property type="entry name" value="MULTIDRUG RESISTANCE PROTEIN MDTA"/>
    <property type="match status" value="1"/>
</dbReference>
<dbReference type="GO" id="GO:1990281">
    <property type="term" value="C:efflux pump complex"/>
    <property type="evidence" value="ECO:0007669"/>
    <property type="project" value="TreeGrafter"/>
</dbReference>
<evidence type="ECO:0000259" key="2">
    <source>
        <dbReference type="Pfam" id="PF25967"/>
    </source>
</evidence>
<evidence type="ECO:0000313" key="3">
    <source>
        <dbReference type="EMBL" id="NUU28657.1"/>
    </source>
</evidence>
<dbReference type="InterPro" id="IPR058627">
    <property type="entry name" value="MdtA-like_C"/>
</dbReference>
<evidence type="ECO:0000256" key="1">
    <source>
        <dbReference type="SAM" id="MobiDB-lite"/>
    </source>
</evidence>
<gene>
    <name evidence="3" type="ORF">HP467_11120</name>
</gene>
<name>A0A850DT38_9MICO</name>
<protein>
    <submittedName>
        <fullName evidence="3">HlyD family efflux transporter periplasmic adaptor subunit</fullName>
    </submittedName>
</protein>
<dbReference type="GO" id="GO:0015562">
    <property type="term" value="F:efflux transmembrane transporter activity"/>
    <property type="evidence" value="ECO:0007669"/>
    <property type="project" value="TreeGrafter"/>
</dbReference>
<dbReference type="Gene3D" id="2.40.50.100">
    <property type="match status" value="1"/>
</dbReference>
<dbReference type="Gene3D" id="2.40.420.20">
    <property type="match status" value="1"/>
</dbReference>
<dbReference type="AlphaFoldDB" id="A0A850DT38"/>
<feature type="compositionally biased region" description="Gly residues" evidence="1">
    <location>
        <begin position="218"/>
        <end position="239"/>
    </location>
</feature>
<dbReference type="EMBL" id="JABMCG010000110">
    <property type="protein sequence ID" value="NUU28657.1"/>
    <property type="molecule type" value="Genomic_DNA"/>
</dbReference>
<proteinExistence type="predicted"/>
<dbReference type="PANTHER" id="PTHR30469:SF38">
    <property type="entry name" value="HLYD FAMILY SECRETION PROTEIN"/>
    <property type="match status" value="1"/>
</dbReference>
<accession>A0A850DT38</accession>